<evidence type="ECO:0000256" key="3">
    <source>
        <dbReference type="ARBA" id="ARBA00023136"/>
    </source>
</evidence>
<evidence type="ECO:0000313" key="8">
    <source>
        <dbReference type="Proteomes" id="UP000273626"/>
    </source>
</evidence>
<evidence type="ECO:0000256" key="2">
    <source>
        <dbReference type="ARBA" id="ARBA00022729"/>
    </source>
</evidence>
<comment type="caution">
    <text evidence="7">The sequence shown here is derived from an EMBL/GenBank/DDBJ whole genome shotgun (WGS) entry which is preliminary data.</text>
</comment>
<evidence type="ECO:0000256" key="5">
    <source>
        <dbReference type="SAM" id="SignalP"/>
    </source>
</evidence>
<keyword evidence="3" id="KW-0472">Membrane</keyword>
<gene>
    <name evidence="7" type="ORF">BDE18_1399</name>
</gene>
<evidence type="ECO:0000256" key="4">
    <source>
        <dbReference type="ARBA" id="ARBA00038306"/>
    </source>
</evidence>
<proteinExistence type="inferred from homology"/>
<dbReference type="PANTHER" id="PTHR34001">
    <property type="entry name" value="BLL7405 PROTEIN"/>
    <property type="match status" value="1"/>
</dbReference>
<organism evidence="7 8">
    <name type="scientific">Paracoccus pantotrophus</name>
    <name type="common">Thiosphaera pantotropha</name>
    <dbReference type="NCBI Taxonomy" id="82367"/>
    <lineage>
        <taxon>Bacteria</taxon>
        <taxon>Pseudomonadati</taxon>
        <taxon>Pseudomonadota</taxon>
        <taxon>Alphaproteobacteria</taxon>
        <taxon>Rhodobacterales</taxon>
        <taxon>Paracoccaceae</taxon>
        <taxon>Paracoccus</taxon>
    </lineage>
</organism>
<comment type="subcellular location">
    <subcellularLocation>
        <location evidence="1">Membrane</location>
    </subcellularLocation>
</comment>
<dbReference type="Pfam" id="PF13505">
    <property type="entry name" value="OMP_b-brl"/>
    <property type="match status" value="1"/>
</dbReference>
<accession>A0ABX9SH47</accession>
<protein>
    <submittedName>
        <fullName evidence="7">Opacity protein-like surface antigen</fullName>
    </submittedName>
</protein>
<sequence length="198" mass="21254">MTYGDMKFKTAFYAALASLIAGASFAGGYVAPVVEQPVAVAQTRADVDWTGFYAGLQYGQGSLDASVPGVTVDAGDFDALGLHAGYLHDFGQFVLGGELDYNNVEHDDFDGSADLWRLRARAGYDMGKFQPYVTLGAARLSDEDAKETGLTYGIGADFLLTDSFSAGLEYSHADFSDIDGTNIDLDADMVQIRASYRF</sequence>
<dbReference type="InterPro" id="IPR051692">
    <property type="entry name" value="OMP-like"/>
</dbReference>
<dbReference type="RefSeq" id="WP_244314588.1">
    <property type="nucleotide sequence ID" value="NZ_CP044426.1"/>
</dbReference>
<dbReference type="SUPFAM" id="SSF56925">
    <property type="entry name" value="OMPA-like"/>
    <property type="match status" value="1"/>
</dbReference>
<dbReference type="GeneID" id="51371905"/>
<keyword evidence="2 5" id="KW-0732">Signal</keyword>
<dbReference type="Gene3D" id="2.40.160.20">
    <property type="match status" value="1"/>
</dbReference>
<evidence type="ECO:0000256" key="1">
    <source>
        <dbReference type="ARBA" id="ARBA00004370"/>
    </source>
</evidence>
<keyword evidence="8" id="KW-1185">Reference proteome</keyword>
<feature type="signal peptide" evidence="5">
    <location>
        <begin position="1"/>
        <end position="26"/>
    </location>
</feature>
<feature type="domain" description="Outer membrane protein beta-barrel" evidence="6">
    <location>
        <begin position="40"/>
        <end position="198"/>
    </location>
</feature>
<name>A0ABX9SH47_PARPN</name>
<dbReference type="PANTHER" id="PTHR34001:SF3">
    <property type="entry name" value="BLL7405 PROTEIN"/>
    <property type="match status" value="1"/>
</dbReference>
<feature type="chain" id="PRO_5046131124" evidence="5">
    <location>
        <begin position="27"/>
        <end position="198"/>
    </location>
</feature>
<dbReference type="InterPro" id="IPR011250">
    <property type="entry name" value="OMP/PagP_B-barrel"/>
</dbReference>
<dbReference type="InterPro" id="IPR027385">
    <property type="entry name" value="Beta-barrel_OMP"/>
</dbReference>
<evidence type="ECO:0000259" key="6">
    <source>
        <dbReference type="Pfam" id="PF13505"/>
    </source>
</evidence>
<dbReference type="EMBL" id="RBLI01000001">
    <property type="protein sequence ID" value="RKS52097.1"/>
    <property type="molecule type" value="Genomic_DNA"/>
</dbReference>
<evidence type="ECO:0000313" key="7">
    <source>
        <dbReference type="EMBL" id="RKS52097.1"/>
    </source>
</evidence>
<comment type="similarity">
    <text evidence="4">Belongs to the Omp25/RopB family.</text>
</comment>
<dbReference type="Proteomes" id="UP000273626">
    <property type="component" value="Unassembled WGS sequence"/>
</dbReference>
<reference evidence="7" key="1">
    <citation type="submission" date="2018-10" db="EMBL/GenBank/DDBJ databases">
        <title>Genomic Encyclopedia of Archaeal and Bacterial Type Strains, Phase II (KMG-II): from individual species to whole genera.</title>
        <authorList>
            <person name="Goeker M."/>
        </authorList>
    </citation>
    <scope>NUCLEOTIDE SEQUENCE [LARGE SCALE GENOMIC DNA]</scope>
    <source>
        <strain evidence="7">DSM 2944</strain>
    </source>
</reference>